<dbReference type="InterPro" id="IPR013783">
    <property type="entry name" value="Ig-like_fold"/>
</dbReference>
<feature type="domain" description="Ig-like" evidence="6">
    <location>
        <begin position="14"/>
        <end position="135"/>
    </location>
</feature>
<gene>
    <name evidence="7" type="primary">LOC101791674</name>
</gene>
<feature type="region of interest" description="Disordered" evidence="4">
    <location>
        <begin position="317"/>
        <end position="357"/>
    </location>
</feature>
<evidence type="ECO:0000256" key="5">
    <source>
        <dbReference type="SAM" id="SignalP"/>
    </source>
</evidence>
<reference evidence="7" key="2">
    <citation type="submission" date="2025-08" db="UniProtKB">
        <authorList>
            <consortium name="Ensembl"/>
        </authorList>
    </citation>
    <scope>IDENTIFICATION</scope>
</reference>
<reference evidence="7" key="3">
    <citation type="submission" date="2025-09" db="UniProtKB">
        <authorList>
            <consortium name="Ensembl"/>
        </authorList>
    </citation>
    <scope>IDENTIFICATION</scope>
</reference>
<dbReference type="GO" id="GO:0005576">
    <property type="term" value="C:extracellular region"/>
    <property type="evidence" value="ECO:0007669"/>
    <property type="project" value="UniProtKB-ARBA"/>
</dbReference>
<dbReference type="SMART" id="SM00406">
    <property type="entry name" value="IGv"/>
    <property type="match status" value="1"/>
</dbReference>
<protein>
    <recommendedName>
        <fullName evidence="6">Ig-like domain-containing protein</fullName>
    </recommendedName>
</protein>
<dbReference type="InterPro" id="IPR013106">
    <property type="entry name" value="Ig_V-set"/>
</dbReference>
<proteinExistence type="predicted"/>
<keyword evidence="2" id="KW-1064">Adaptive immunity</keyword>
<dbReference type="Ensembl" id="ENSAPLT00020016846.1">
    <property type="protein sequence ID" value="ENSAPLP00020015608.1"/>
    <property type="gene ID" value="ENSAPLG00020011304.1"/>
</dbReference>
<organism evidence="7 8">
    <name type="scientific">Anas platyrhynchos</name>
    <name type="common">Mallard</name>
    <name type="synonym">Anas boschas</name>
    <dbReference type="NCBI Taxonomy" id="8839"/>
    <lineage>
        <taxon>Eukaryota</taxon>
        <taxon>Metazoa</taxon>
        <taxon>Chordata</taxon>
        <taxon>Craniata</taxon>
        <taxon>Vertebrata</taxon>
        <taxon>Euteleostomi</taxon>
        <taxon>Archelosauria</taxon>
        <taxon>Archosauria</taxon>
        <taxon>Dinosauria</taxon>
        <taxon>Saurischia</taxon>
        <taxon>Theropoda</taxon>
        <taxon>Coelurosauria</taxon>
        <taxon>Aves</taxon>
        <taxon>Neognathae</taxon>
        <taxon>Galloanserae</taxon>
        <taxon>Anseriformes</taxon>
        <taxon>Anatidae</taxon>
        <taxon>Anatinae</taxon>
        <taxon>Anas</taxon>
    </lineage>
</organism>
<keyword evidence="1" id="KW-0391">Immunity</keyword>
<dbReference type="Pfam" id="PF07686">
    <property type="entry name" value="V-set"/>
    <property type="match status" value="1"/>
</dbReference>
<sequence length="357" mass="39476">MFLWLLVITFAAAPEGTLSNIKMVASGPKEGKILGSLPLTCTVIGAPLDSPRYDWNYVRLAPTGELQFLAWVYPFGNNTGYAPPFQSRATISADKAKKKVSLQLHALTAVDTATYFCARQHTIKSINTVETDKLVFGSGIAFSVEPNRQEYSTPEVIALKSKEPKQYGSKLNIACLARTFYPKNISLDGPEGHIVYDLKAPLITSEGMYSTWKVIGVKPDAKGTCKAVHKRNETAASTILPEEKAEELVTVKVCNITDASTKDVKMEKMNMVFMVVLCLRVLLAKSIAFGTLMTIKLFIFEARPEHLRLYQKSSAGSFEWRKSGEKSRHVRTTKGESPNTTNLKKEKEKVLSEPAMG</sequence>
<dbReference type="Proteomes" id="UP000694400">
    <property type="component" value="Chromosome 12"/>
</dbReference>
<dbReference type="InterPro" id="IPR036179">
    <property type="entry name" value="Ig-like_dom_sf"/>
</dbReference>
<name>A0A8B9T5C5_ANAPL</name>
<evidence type="ECO:0000256" key="4">
    <source>
        <dbReference type="SAM" id="MobiDB-lite"/>
    </source>
</evidence>
<dbReference type="InterPro" id="IPR007110">
    <property type="entry name" value="Ig-like_dom"/>
</dbReference>
<reference evidence="7" key="1">
    <citation type="submission" date="2019-08" db="EMBL/GenBank/DDBJ databases">
        <title>Three high-quality genomes provides insights into domestication of ducks.</title>
        <authorList>
            <person name="Hou Z.C."/>
            <person name="Zhu F."/>
            <person name="Yin Z.T."/>
            <person name="Zhang F."/>
        </authorList>
    </citation>
    <scope>NUCLEOTIDE SEQUENCE [LARGE SCALE GENOMIC DNA]</scope>
</reference>
<dbReference type="GO" id="GO:0002250">
    <property type="term" value="P:adaptive immune response"/>
    <property type="evidence" value="ECO:0007669"/>
    <property type="project" value="UniProtKB-KW"/>
</dbReference>
<dbReference type="GO" id="GO:0019814">
    <property type="term" value="C:immunoglobulin complex"/>
    <property type="evidence" value="ECO:0007669"/>
    <property type="project" value="UniProtKB-KW"/>
</dbReference>
<accession>A0A8B9T5C5</accession>
<evidence type="ECO:0000256" key="3">
    <source>
        <dbReference type="ARBA" id="ARBA00043265"/>
    </source>
</evidence>
<dbReference type="PANTHER" id="PTHR23266">
    <property type="entry name" value="IMMUNOGLOBULIN HEAVY CHAIN"/>
    <property type="match status" value="1"/>
</dbReference>
<feature type="chain" id="PRO_5034959933" description="Ig-like domain-containing protein" evidence="5">
    <location>
        <begin position="20"/>
        <end position="357"/>
    </location>
</feature>
<dbReference type="AlphaFoldDB" id="A0A8B9T5C5"/>
<evidence type="ECO:0000313" key="8">
    <source>
        <dbReference type="Proteomes" id="UP000694400"/>
    </source>
</evidence>
<dbReference type="PROSITE" id="PS50835">
    <property type="entry name" value="IG_LIKE"/>
    <property type="match status" value="1"/>
</dbReference>
<keyword evidence="3" id="KW-1280">Immunoglobulin</keyword>
<dbReference type="Gene3D" id="2.60.40.10">
    <property type="entry name" value="Immunoglobulins"/>
    <property type="match status" value="2"/>
</dbReference>
<keyword evidence="5" id="KW-0732">Signal</keyword>
<evidence type="ECO:0000259" key="6">
    <source>
        <dbReference type="PROSITE" id="PS50835"/>
    </source>
</evidence>
<evidence type="ECO:0000313" key="7">
    <source>
        <dbReference type="Ensembl" id="ENSAPLP00020015608.1"/>
    </source>
</evidence>
<dbReference type="InterPro" id="IPR050199">
    <property type="entry name" value="IgHV"/>
</dbReference>
<dbReference type="SUPFAM" id="SSF48726">
    <property type="entry name" value="Immunoglobulin"/>
    <property type="match status" value="2"/>
</dbReference>
<evidence type="ECO:0000256" key="2">
    <source>
        <dbReference type="ARBA" id="ARBA00023130"/>
    </source>
</evidence>
<evidence type="ECO:0000256" key="1">
    <source>
        <dbReference type="ARBA" id="ARBA00022859"/>
    </source>
</evidence>
<feature type="signal peptide" evidence="5">
    <location>
        <begin position="1"/>
        <end position="19"/>
    </location>
</feature>